<feature type="transmembrane region" description="Helical" evidence="7">
    <location>
        <begin position="182"/>
        <end position="199"/>
    </location>
</feature>
<evidence type="ECO:0000259" key="9">
    <source>
        <dbReference type="PROSITE" id="PS50928"/>
    </source>
</evidence>
<reference evidence="10 11" key="1">
    <citation type="submission" date="2018-03" db="EMBL/GenBank/DDBJ databases">
        <title>Comparative analysis of microorganisms from saline springs in Andes Mountain Range, Colombia.</title>
        <authorList>
            <person name="Rubin E."/>
        </authorList>
    </citation>
    <scope>NUCLEOTIDE SEQUENCE [LARGE SCALE GENOMIC DNA]</scope>
    <source>
        <strain evidence="10 11">CG 35</strain>
    </source>
</reference>
<dbReference type="AlphaFoldDB" id="A0A2T0YQJ2"/>
<dbReference type="EMBL" id="PVTY01000004">
    <property type="protein sequence ID" value="PRZ17677.1"/>
    <property type="molecule type" value="Genomic_DNA"/>
</dbReference>
<name>A0A2T0YQJ2_9MICC</name>
<evidence type="ECO:0000256" key="7">
    <source>
        <dbReference type="RuleBase" id="RU363032"/>
    </source>
</evidence>
<dbReference type="Gene3D" id="1.10.3720.10">
    <property type="entry name" value="MetI-like"/>
    <property type="match status" value="1"/>
</dbReference>
<evidence type="ECO:0000256" key="3">
    <source>
        <dbReference type="ARBA" id="ARBA00022475"/>
    </source>
</evidence>
<sequence length="319" mass="34413">MSLTRSRPPKDDAQRRGIAPEKKPKLTKAERKQMRRGGWLDAFSRQNLADTLLTGYLPIIVALIVIVLPLAWMVSSSFKPPSEIVTLNPTLLPQDPTAGNYSSVVDRVPLLTMFGNSIYVTVVGSSIKVLLAVTTAYALVFIKVPGRNFIFLGILVALMVPPEVSMLPNYLTITGLGGRDTLWGIILPGLGTAFGTFLLRQHFMALPKEMFEAAELDGAGHFRKLFQIAAPVSIPAIATVGLVTVVNEWNSFLWPLVITGSAEKMTLPVGLNLLQSVETQAGSYGILMAGAVIVIAPMLVIFAALQKYIVAGLTQGSVK</sequence>
<evidence type="ECO:0000256" key="1">
    <source>
        <dbReference type="ARBA" id="ARBA00004651"/>
    </source>
</evidence>
<keyword evidence="6 7" id="KW-0472">Membrane</keyword>
<keyword evidence="11" id="KW-1185">Reference proteome</keyword>
<dbReference type="PANTHER" id="PTHR43744:SF13">
    <property type="entry name" value="SN-GLYCEROL-3-PHOSPHATE TRANSPORT INTEGRAL MEMBRANE PROTEIN ABC TRANSPORTER UGPE-RELATED"/>
    <property type="match status" value="1"/>
</dbReference>
<dbReference type="PANTHER" id="PTHR43744">
    <property type="entry name" value="ABC TRANSPORTER PERMEASE PROTEIN MG189-RELATED-RELATED"/>
    <property type="match status" value="1"/>
</dbReference>
<evidence type="ECO:0000256" key="5">
    <source>
        <dbReference type="ARBA" id="ARBA00022989"/>
    </source>
</evidence>
<evidence type="ECO:0000256" key="2">
    <source>
        <dbReference type="ARBA" id="ARBA00022448"/>
    </source>
</evidence>
<feature type="domain" description="ABC transmembrane type-1" evidence="9">
    <location>
        <begin position="114"/>
        <end position="305"/>
    </location>
</feature>
<dbReference type="GO" id="GO:0005886">
    <property type="term" value="C:plasma membrane"/>
    <property type="evidence" value="ECO:0007669"/>
    <property type="project" value="UniProtKB-SubCell"/>
</dbReference>
<evidence type="ECO:0000313" key="11">
    <source>
        <dbReference type="Proteomes" id="UP000238217"/>
    </source>
</evidence>
<evidence type="ECO:0000313" key="10">
    <source>
        <dbReference type="EMBL" id="PRZ17677.1"/>
    </source>
</evidence>
<evidence type="ECO:0000256" key="8">
    <source>
        <dbReference type="SAM" id="MobiDB-lite"/>
    </source>
</evidence>
<feature type="transmembrane region" description="Helical" evidence="7">
    <location>
        <begin position="225"/>
        <end position="246"/>
    </location>
</feature>
<dbReference type="PROSITE" id="PS50928">
    <property type="entry name" value="ABC_TM1"/>
    <property type="match status" value="1"/>
</dbReference>
<feature type="compositionally biased region" description="Basic and acidic residues" evidence="8">
    <location>
        <begin position="8"/>
        <end position="32"/>
    </location>
</feature>
<comment type="similarity">
    <text evidence="7">Belongs to the binding-protein-dependent transport system permease family.</text>
</comment>
<feature type="transmembrane region" description="Helical" evidence="7">
    <location>
        <begin position="149"/>
        <end position="170"/>
    </location>
</feature>
<dbReference type="Pfam" id="PF00528">
    <property type="entry name" value="BPD_transp_1"/>
    <property type="match status" value="1"/>
</dbReference>
<feature type="region of interest" description="Disordered" evidence="8">
    <location>
        <begin position="1"/>
        <end position="33"/>
    </location>
</feature>
<feature type="transmembrane region" description="Helical" evidence="7">
    <location>
        <begin position="281"/>
        <end position="305"/>
    </location>
</feature>
<feature type="transmembrane region" description="Helical" evidence="7">
    <location>
        <begin position="118"/>
        <end position="142"/>
    </location>
</feature>
<keyword evidence="4 7" id="KW-0812">Transmembrane</keyword>
<organism evidence="10 11">
    <name type="scientific">Nesterenkonia sandarakina</name>
    <dbReference type="NCBI Taxonomy" id="272918"/>
    <lineage>
        <taxon>Bacteria</taxon>
        <taxon>Bacillati</taxon>
        <taxon>Actinomycetota</taxon>
        <taxon>Actinomycetes</taxon>
        <taxon>Micrococcales</taxon>
        <taxon>Micrococcaceae</taxon>
        <taxon>Nesterenkonia</taxon>
    </lineage>
</organism>
<proteinExistence type="inferred from homology"/>
<accession>A0A2T0YQJ2</accession>
<dbReference type="InterPro" id="IPR035906">
    <property type="entry name" value="MetI-like_sf"/>
</dbReference>
<comment type="caution">
    <text evidence="10">The sequence shown here is derived from an EMBL/GenBank/DDBJ whole genome shotgun (WGS) entry which is preliminary data.</text>
</comment>
<keyword evidence="3" id="KW-1003">Cell membrane</keyword>
<keyword evidence="5 7" id="KW-1133">Transmembrane helix</keyword>
<feature type="transmembrane region" description="Helical" evidence="7">
    <location>
        <begin position="53"/>
        <end position="74"/>
    </location>
</feature>
<gene>
    <name evidence="10" type="ORF">BCL67_10424</name>
</gene>
<dbReference type="Proteomes" id="UP000238217">
    <property type="component" value="Unassembled WGS sequence"/>
</dbReference>
<evidence type="ECO:0000256" key="4">
    <source>
        <dbReference type="ARBA" id="ARBA00022692"/>
    </source>
</evidence>
<evidence type="ECO:0000256" key="6">
    <source>
        <dbReference type="ARBA" id="ARBA00023136"/>
    </source>
</evidence>
<protein>
    <submittedName>
        <fullName evidence="10">Carbohydrate ABC transporter membrane protein 2 (CUT1 family)</fullName>
    </submittedName>
</protein>
<keyword evidence="2 7" id="KW-0813">Transport</keyword>
<dbReference type="SUPFAM" id="SSF161098">
    <property type="entry name" value="MetI-like"/>
    <property type="match status" value="1"/>
</dbReference>
<dbReference type="InterPro" id="IPR000515">
    <property type="entry name" value="MetI-like"/>
</dbReference>
<comment type="subcellular location">
    <subcellularLocation>
        <location evidence="1 7">Cell membrane</location>
        <topology evidence="1 7">Multi-pass membrane protein</topology>
    </subcellularLocation>
</comment>
<dbReference type="CDD" id="cd06261">
    <property type="entry name" value="TM_PBP2"/>
    <property type="match status" value="1"/>
</dbReference>
<dbReference type="GO" id="GO:0055085">
    <property type="term" value="P:transmembrane transport"/>
    <property type="evidence" value="ECO:0007669"/>
    <property type="project" value="InterPro"/>
</dbReference>